<dbReference type="PANTHER" id="PTHR43289:SF33">
    <property type="entry name" value="SERINE_THREONINE KINASE 31"/>
    <property type="match status" value="1"/>
</dbReference>
<evidence type="ECO:0000256" key="4">
    <source>
        <dbReference type="ARBA" id="ARBA00022840"/>
    </source>
</evidence>
<dbReference type="InterPro" id="IPR000719">
    <property type="entry name" value="Prot_kinase_dom"/>
</dbReference>
<feature type="region of interest" description="Disordered" evidence="5">
    <location>
        <begin position="339"/>
        <end position="358"/>
    </location>
</feature>
<dbReference type="SUPFAM" id="SSF56112">
    <property type="entry name" value="Protein kinase-like (PK-like)"/>
    <property type="match status" value="1"/>
</dbReference>
<evidence type="ECO:0000256" key="3">
    <source>
        <dbReference type="ARBA" id="ARBA00022777"/>
    </source>
</evidence>
<dbReference type="Pfam" id="PF00069">
    <property type="entry name" value="Pkinase"/>
    <property type="match status" value="1"/>
</dbReference>
<protein>
    <recommendedName>
        <fullName evidence="7">Protein kinase domain-containing protein</fullName>
    </recommendedName>
</protein>
<dbReference type="Gene3D" id="3.30.200.20">
    <property type="entry name" value="Phosphorylase Kinase, domain 1"/>
    <property type="match status" value="1"/>
</dbReference>
<keyword evidence="1" id="KW-0808">Transferase</keyword>
<name>A0A846RG72_9MICC</name>
<dbReference type="EMBL" id="JAATJL010000001">
    <property type="protein sequence ID" value="NJC22113.1"/>
    <property type="molecule type" value="Genomic_DNA"/>
</dbReference>
<accession>A0A846RG72</accession>
<keyword evidence="6" id="KW-0472">Membrane</keyword>
<reference evidence="8 9" key="1">
    <citation type="submission" date="2020-03" db="EMBL/GenBank/DDBJ databases">
        <title>Sequencing the genomes of 1000 actinobacteria strains.</title>
        <authorList>
            <person name="Klenk H.-P."/>
        </authorList>
    </citation>
    <scope>NUCLEOTIDE SEQUENCE [LARGE SCALE GENOMIC DNA]</scope>
    <source>
        <strain evidence="8 9">DSM 16403</strain>
    </source>
</reference>
<dbReference type="Proteomes" id="UP000547458">
    <property type="component" value="Unassembled WGS sequence"/>
</dbReference>
<feature type="region of interest" description="Disordered" evidence="5">
    <location>
        <begin position="256"/>
        <end position="303"/>
    </location>
</feature>
<keyword evidence="9" id="KW-1185">Reference proteome</keyword>
<keyword evidence="6" id="KW-1133">Transmembrane helix</keyword>
<gene>
    <name evidence="8" type="ORF">BJ994_001189</name>
</gene>
<proteinExistence type="predicted"/>
<evidence type="ECO:0000256" key="1">
    <source>
        <dbReference type="ARBA" id="ARBA00022679"/>
    </source>
</evidence>
<evidence type="ECO:0000256" key="5">
    <source>
        <dbReference type="SAM" id="MobiDB-lite"/>
    </source>
</evidence>
<dbReference type="PROSITE" id="PS50011">
    <property type="entry name" value="PROTEIN_KINASE_DOM"/>
    <property type="match status" value="1"/>
</dbReference>
<dbReference type="PANTHER" id="PTHR43289">
    <property type="entry name" value="MITOGEN-ACTIVATED PROTEIN KINASE KINASE KINASE 20-RELATED"/>
    <property type="match status" value="1"/>
</dbReference>
<organism evidence="8 9">
    <name type="scientific">Arthrobacter pigmenti</name>
    <dbReference type="NCBI Taxonomy" id="271432"/>
    <lineage>
        <taxon>Bacteria</taxon>
        <taxon>Bacillati</taxon>
        <taxon>Actinomycetota</taxon>
        <taxon>Actinomycetes</taxon>
        <taxon>Micrococcales</taxon>
        <taxon>Micrococcaceae</taxon>
        <taxon>Arthrobacter</taxon>
    </lineage>
</organism>
<evidence type="ECO:0000259" key="7">
    <source>
        <dbReference type="PROSITE" id="PS50011"/>
    </source>
</evidence>
<evidence type="ECO:0000256" key="6">
    <source>
        <dbReference type="SAM" id="Phobius"/>
    </source>
</evidence>
<keyword evidence="3" id="KW-0418">Kinase</keyword>
<dbReference type="Gene3D" id="1.10.510.10">
    <property type="entry name" value="Transferase(Phosphotransferase) domain 1"/>
    <property type="match status" value="1"/>
</dbReference>
<feature type="compositionally biased region" description="Basic and acidic residues" evidence="5">
    <location>
        <begin position="293"/>
        <end position="303"/>
    </location>
</feature>
<dbReference type="InterPro" id="IPR011009">
    <property type="entry name" value="Kinase-like_dom_sf"/>
</dbReference>
<evidence type="ECO:0000313" key="9">
    <source>
        <dbReference type="Proteomes" id="UP000547458"/>
    </source>
</evidence>
<keyword evidence="4" id="KW-0067">ATP-binding</keyword>
<sequence length="501" mass="52479">MGGTAAAWLVMDERSAQSWALKVFSAGEASQSELGELRREAAILGRLSHPHLLSIREVIPTDQGPALLMSYAGGGSLLSLLAARGRLGVGEAVTVLAPIAQALTYLHAEAVLHGDVSPGNVLFSAEGKPLLADLGVGRLLGEGSGGMNGTPGFCDPAVRVDARLNTAADVYSLASLGWYCLTGQPAGPALQRPPLTLIVPDVPAELLEVLEAGLHEDPERRPTAREFSLAVLRSAAPQPLDLVGSVHPSVLPQLLTRRAARNEPKTPKRKFPVRVKAKDKVAPRKAGARRRQVPTDRPEPRTERGRRAIAVVIGVVAAALVICGALVAGPDLVEAAHRNGGSERTPVGAAQGSDTSESLLSPELRARLAADDPVEVLAALAAVRARALATADPELLAHVNVADSETMAADKEVVAGLQAADQVFQGLSVRLKEVRNAQLENVDKDSAAVAATAVTSAYTIVNADGTTVRTVPEATSQNLIFMLKREEGLWRIAAVHEPDAA</sequence>
<feature type="domain" description="Protein kinase" evidence="7">
    <location>
        <begin position="1"/>
        <end position="250"/>
    </location>
</feature>
<dbReference type="InterPro" id="IPR008266">
    <property type="entry name" value="Tyr_kinase_AS"/>
</dbReference>
<dbReference type="CDD" id="cd14014">
    <property type="entry name" value="STKc_PknB_like"/>
    <property type="match status" value="1"/>
</dbReference>
<dbReference type="AlphaFoldDB" id="A0A846RG72"/>
<dbReference type="GO" id="GO:0004674">
    <property type="term" value="F:protein serine/threonine kinase activity"/>
    <property type="evidence" value="ECO:0007669"/>
    <property type="project" value="TreeGrafter"/>
</dbReference>
<dbReference type="GO" id="GO:0005524">
    <property type="term" value="F:ATP binding"/>
    <property type="evidence" value="ECO:0007669"/>
    <property type="project" value="UniProtKB-KW"/>
</dbReference>
<keyword evidence="6" id="KW-0812">Transmembrane</keyword>
<keyword evidence="2" id="KW-0547">Nucleotide-binding</keyword>
<dbReference type="PROSITE" id="PS00109">
    <property type="entry name" value="PROTEIN_KINASE_TYR"/>
    <property type="match status" value="1"/>
</dbReference>
<evidence type="ECO:0000313" key="8">
    <source>
        <dbReference type="EMBL" id="NJC22113.1"/>
    </source>
</evidence>
<evidence type="ECO:0000256" key="2">
    <source>
        <dbReference type="ARBA" id="ARBA00022741"/>
    </source>
</evidence>
<comment type="caution">
    <text evidence="8">The sequence shown here is derived from an EMBL/GenBank/DDBJ whole genome shotgun (WGS) entry which is preliminary data.</text>
</comment>
<feature type="transmembrane region" description="Helical" evidence="6">
    <location>
        <begin position="308"/>
        <end position="329"/>
    </location>
</feature>